<dbReference type="Proteomes" id="UP000199771">
    <property type="component" value="Unassembled WGS sequence"/>
</dbReference>
<feature type="signal peptide" evidence="1">
    <location>
        <begin position="1"/>
        <end position="23"/>
    </location>
</feature>
<evidence type="ECO:0000256" key="1">
    <source>
        <dbReference type="SAM" id="SignalP"/>
    </source>
</evidence>
<feature type="chain" id="PRO_5011595019" description="PBP superfamily domain-containing protein" evidence="1">
    <location>
        <begin position="24"/>
        <end position="160"/>
    </location>
</feature>
<dbReference type="Gene3D" id="3.40.190.10">
    <property type="entry name" value="Periplasmic binding protein-like II"/>
    <property type="match status" value="1"/>
</dbReference>
<dbReference type="RefSeq" id="WP_091534847.1">
    <property type="nucleotide sequence ID" value="NZ_FOOC01000011.1"/>
</dbReference>
<name>A0A1I2JY32_9GAMM</name>
<protein>
    <recommendedName>
        <fullName evidence="4">PBP superfamily domain-containing protein</fullName>
    </recommendedName>
</protein>
<keyword evidence="1" id="KW-0732">Signal</keyword>
<keyword evidence="3" id="KW-1185">Reference proteome</keyword>
<dbReference type="EMBL" id="FOOC01000011">
    <property type="protein sequence ID" value="SFF59792.1"/>
    <property type="molecule type" value="Genomic_DNA"/>
</dbReference>
<evidence type="ECO:0008006" key="4">
    <source>
        <dbReference type="Google" id="ProtNLM"/>
    </source>
</evidence>
<evidence type="ECO:0000313" key="3">
    <source>
        <dbReference type="Proteomes" id="UP000199771"/>
    </source>
</evidence>
<organism evidence="2 3">
    <name type="scientific">Fontimonas thermophila</name>
    <dbReference type="NCBI Taxonomy" id="1076937"/>
    <lineage>
        <taxon>Bacteria</taxon>
        <taxon>Pseudomonadati</taxon>
        <taxon>Pseudomonadota</taxon>
        <taxon>Gammaproteobacteria</taxon>
        <taxon>Nevskiales</taxon>
        <taxon>Nevskiaceae</taxon>
        <taxon>Fontimonas</taxon>
    </lineage>
</organism>
<sequence>MRRSRWWCAGALVCALLLPAARAEDAVIAVVVHPAVDTGRLDAEMLAQIYKRRRLYWRDGARIQPVNLPPDHPLRRRFSVAILGQLPEALDEYWNAQYFHGVLPPHVLASEEAVARFVRATPQAIGYLGHCWLGEGLRVVLTLDAQGRIRPPQAPLPACP</sequence>
<gene>
    <name evidence="2" type="ORF">SAMN04488120_11145</name>
</gene>
<dbReference type="STRING" id="1076937.SAMN04488120_11145"/>
<dbReference type="SUPFAM" id="SSF53850">
    <property type="entry name" value="Periplasmic binding protein-like II"/>
    <property type="match status" value="1"/>
</dbReference>
<dbReference type="OrthoDB" id="5368544at2"/>
<accession>A0A1I2JY32</accession>
<reference evidence="2 3" key="1">
    <citation type="submission" date="2016-10" db="EMBL/GenBank/DDBJ databases">
        <authorList>
            <person name="de Groot N.N."/>
        </authorList>
    </citation>
    <scope>NUCLEOTIDE SEQUENCE [LARGE SCALE GENOMIC DNA]</scope>
    <source>
        <strain evidence="2 3">DSM 23609</strain>
    </source>
</reference>
<evidence type="ECO:0000313" key="2">
    <source>
        <dbReference type="EMBL" id="SFF59792.1"/>
    </source>
</evidence>
<dbReference type="AlphaFoldDB" id="A0A1I2JY32"/>
<proteinExistence type="predicted"/>